<dbReference type="EMBL" id="CP022313">
    <property type="protein sequence ID" value="AXJ07396.1"/>
    <property type="molecule type" value="Genomic_DNA"/>
</dbReference>
<reference evidence="2 3" key="1">
    <citation type="submission" date="2017-07" db="EMBL/GenBank/DDBJ databases">
        <title>Genome sequence of Pseudomonas NEP1.</title>
        <authorList>
            <person name="Nascimento F.X."/>
        </authorList>
    </citation>
    <scope>NUCLEOTIDE SEQUENCE [LARGE SCALE GENOMIC DNA]</scope>
    <source>
        <strain evidence="2 3">NEP1</strain>
    </source>
</reference>
<evidence type="ECO:0000313" key="2">
    <source>
        <dbReference type="EMBL" id="AXJ07396.1"/>
    </source>
</evidence>
<evidence type="ECO:0000313" key="3">
    <source>
        <dbReference type="Proteomes" id="UP000254535"/>
    </source>
</evidence>
<protein>
    <submittedName>
        <fullName evidence="2">Uncharacterized protein</fullName>
    </submittedName>
</protein>
<organism evidence="2 3">
    <name type="scientific">Pseudomonas fluorescens</name>
    <dbReference type="NCBI Taxonomy" id="294"/>
    <lineage>
        <taxon>Bacteria</taxon>
        <taxon>Pseudomonadati</taxon>
        <taxon>Pseudomonadota</taxon>
        <taxon>Gammaproteobacteria</taxon>
        <taxon>Pseudomonadales</taxon>
        <taxon>Pseudomonadaceae</taxon>
        <taxon>Pseudomonas</taxon>
    </lineage>
</organism>
<name>A0A345V3U4_PSEFL</name>
<gene>
    <name evidence="2" type="ORF">CFN16_25680</name>
</gene>
<proteinExistence type="predicted"/>
<feature type="region of interest" description="Disordered" evidence="1">
    <location>
        <begin position="89"/>
        <end position="110"/>
    </location>
</feature>
<evidence type="ECO:0000256" key="1">
    <source>
        <dbReference type="SAM" id="MobiDB-lite"/>
    </source>
</evidence>
<dbReference type="AlphaFoldDB" id="A0A345V3U4"/>
<accession>A0A345V3U4</accession>
<sequence length="137" mass="15213">MLCIIENHDLVAINLRSGRYLTGTVMNIDSNGMVIKTGPDKENLRAVLLKDIDSILFGENEELMLLAEKLAADTLAQIASEQDERESIIVGRRPVGISPPSRPTLDPTDSHDTLPIWNERLNIWNHVPKNISGDGFI</sequence>
<dbReference type="Proteomes" id="UP000254535">
    <property type="component" value="Chromosome"/>
</dbReference>